<accession>A0A1I8GVK2</accession>
<evidence type="ECO:0000313" key="1">
    <source>
        <dbReference type="Proteomes" id="UP000095280"/>
    </source>
</evidence>
<name>A0A1I8GVK2_9PLAT</name>
<dbReference type="Proteomes" id="UP000095280">
    <property type="component" value="Unplaced"/>
</dbReference>
<keyword evidence="1" id="KW-1185">Reference proteome</keyword>
<dbReference type="WBParaSite" id="maker-uti_cns_0003139-snap-gene-0.8-mRNA-1">
    <property type="protein sequence ID" value="maker-uti_cns_0003139-snap-gene-0.8-mRNA-1"/>
    <property type="gene ID" value="maker-uti_cns_0003139-snap-gene-0.8"/>
</dbReference>
<evidence type="ECO:0000313" key="2">
    <source>
        <dbReference type="WBParaSite" id="maker-uti_cns_0003139-snap-gene-0.8-mRNA-1"/>
    </source>
</evidence>
<reference evidence="2 3" key="1">
    <citation type="submission" date="2016-11" db="UniProtKB">
        <authorList>
            <consortium name="WormBaseParasite"/>
        </authorList>
    </citation>
    <scope>IDENTIFICATION</scope>
</reference>
<protein>
    <submittedName>
        <fullName evidence="2 3">Uncharacterized protein</fullName>
    </submittedName>
</protein>
<sequence length="45" mass="5336">MRLRVHRTPAPEETRGRRKRGAEQLISFLCTGVWRSRIFRAGRAR</sequence>
<organism evidence="1 2">
    <name type="scientific">Macrostomum lignano</name>
    <dbReference type="NCBI Taxonomy" id="282301"/>
    <lineage>
        <taxon>Eukaryota</taxon>
        <taxon>Metazoa</taxon>
        <taxon>Spiralia</taxon>
        <taxon>Lophotrochozoa</taxon>
        <taxon>Platyhelminthes</taxon>
        <taxon>Rhabditophora</taxon>
        <taxon>Macrostomorpha</taxon>
        <taxon>Macrostomida</taxon>
        <taxon>Macrostomidae</taxon>
        <taxon>Macrostomum</taxon>
    </lineage>
</organism>
<evidence type="ECO:0000313" key="3">
    <source>
        <dbReference type="WBParaSite" id="maker-uti_cns_0008783-snap-gene-0.2-mRNA-1"/>
    </source>
</evidence>
<dbReference type="WBParaSite" id="maker-uti_cns_0008783-snap-gene-0.2-mRNA-1">
    <property type="protein sequence ID" value="maker-uti_cns_0008783-snap-gene-0.2-mRNA-1"/>
    <property type="gene ID" value="maker-uti_cns_0008783-snap-gene-0.2"/>
</dbReference>
<proteinExistence type="predicted"/>
<dbReference type="AlphaFoldDB" id="A0A1I8GVK2"/>